<dbReference type="InterPro" id="IPR042099">
    <property type="entry name" value="ANL_N_sf"/>
</dbReference>
<dbReference type="Pfam" id="PF07993">
    <property type="entry name" value="NAD_binding_4"/>
    <property type="match status" value="1"/>
</dbReference>
<evidence type="ECO:0000256" key="2">
    <source>
        <dbReference type="ARBA" id="ARBA00022448"/>
    </source>
</evidence>
<dbReference type="Gene3D" id="1.20.1250.20">
    <property type="entry name" value="MFS general substrate transporter like domains"/>
    <property type="match status" value="2"/>
</dbReference>
<dbReference type="EMBL" id="JAPEVG010000268">
    <property type="protein sequence ID" value="KAJ8469942.1"/>
    <property type="molecule type" value="Genomic_DNA"/>
</dbReference>
<comment type="caution">
    <text evidence="9">The sequence shown here is derived from an EMBL/GenBank/DDBJ whole genome shotgun (WGS) entry which is preliminary data.</text>
</comment>
<dbReference type="GO" id="GO:0022857">
    <property type="term" value="F:transmembrane transporter activity"/>
    <property type="evidence" value="ECO:0007669"/>
    <property type="project" value="InterPro"/>
</dbReference>
<dbReference type="InterPro" id="IPR036291">
    <property type="entry name" value="NAD(P)-bd_dom_sf"/>
</dbReference>
<keyword evidence="4 7" id="KW-1133">Transmembrane helix</keyword>
<feature type="transmembrane region" description="Helical" evidence="7">
    <location>
        <begin position="213"/>
        <end position="233"/>
    </location>
</feature>
<keyword evidence="2" id="KW-0813">Transport</keyword>
<keyword evidence="5 7" id="KW-0472">Membrane</keyword>
<evidence type="ECO:0000256" key="3">
    <source>
        <dbReference type="ARBA" id="ARBA00022692"/>
    </source>
</evidence>
<feature type="transmembrane region" description="Helical" evidence="7">
    <location>
        <begin position="12"/>
        <end position="38"/>
    </location>
</feature>
<accession>A0AAD7TQ98</accession>
<proteinExistence type="predicted"/>
<dbReference type="InterPro" id="IPR020846">
    <property type="entry name" value="MFS_dom"/>
</dbReference>
<dbReference type="Gene3D" id="3.40.50.12780">
    <property type="entry name" value="N-terminal domain of ligase-like"/>
    <property type="match status" value="1"/>
</dbReference>
<dbReference type="InterPro" id="IPR011701">
    <property type="entry name" value="MFS"/>
</dbReference>
<dbReference type="InterPro" id="IPR036259">
    <property type="entry name" value="MFS_trans_sf"/>
</dbReference>
<dbReference type="Proteomes" id="UP001215151">
    <property type="component" value="Unassembled WGS sequence"/>
</dbReference>
<evidence type="ECO:0000313" key="9">
    <source>
        <dbReference type="EMBL" id="KAJ8469942.1"/>
    </source>
</evidence>
<dbReference type="SUPFAM" id="SSF51735">
    <property type="entry name" value="NAD(P)-binding Rossmann-fold domains"/>
    <property type="match status" value="1"/>
</dbReference>
<evidence type="ECO:0000256" key="6">
    <source>
        <dbReference type="SAM" id="MobiDB-lite"/>
    </source>
</evidence>
<dbReference type="PROSITE" id="PS50850">
    <property type="entry name" value="MFS"/>
    <property type="match status" value="1"/>
</dbReference>
<dbReference type="InterPro" id="IPR013120">
    <property type="entry name" value="FAR_NAD-bd"/>
</dbReference>
<feature type="domain" description="Major facilitator superfamily (MFS) profile" evidence="8">
    <location>
        <begin position="1"/>
        <end position="363"/>
    </location>
</feature>
<dbReference type="PANTHER" id="PTHR43791:SF49">
    <property type="entry name" value="TRANSPORTER, PUTATIVE (AFU_ORTHOLOGUE AFUA_4G04250)-RELATED"/>
    <property type="match status" value="1"/>
</dbReference>
<evidence type="ECO:0000256" key="4">
    <source>
        <dbReference type="ARBA" id="ARBA00022989"/>
    </source>
</evidence>
<comment type="subcellular location">
    <subcellularLocation>
        <location evidence="1">Membrane</location>
        <topology evidence="1">Multi-pass membrane protein</topology>
    </subcellularLocation>
</comment>
<sequence>MLLASVRNFGGLVAVRFLLGAFESGLFPGQVYILTFWYRPEERAIRIAVIVACSSLGGAFGGAIAFAIGRLDGVAGLEGWRWLFLLLGIPSCIAAILCALFFPDYPETVSWLSGEERELATRRIRGVASLGHDKITWKEAKATLVDWRLYAHYVAYISNSVPFSSISLFAPTTVAGPGYKGPDAQLFTVPPYAIGFVVTVTVAWLADRYEKRSIATFCSMLVAGVSFIIQGALPADAFKARYVFLCFGLSFSFACIPPSLSWLTAKLRSTGAMTLAVPLSVAFGQLGQIIDVREGQDICGAWTSEWASKPGTGRFTPTSSGGRPPGILNDHKPGHPAEMLLQTSTALPRIDLNFQAIVMSMLSQPHGDITRDFNLPRELVVRKDVALPQLYDWNAEHNAQYPLFVFYDGERLSHIPYSAANQATDRAARLVVQNLGPASAIGANQPVIALHADSETISYVCTPIGVTRAGYVAFVISTRNGPAAVVDMLRRTRAIALLVPPNATTSHAAQEAIAMIGGAGIMVLEMPTFEYLLTNEGDASDSSTEENHRFLRHFDVNSIAMTRHSSGFTGHPKPMYWSSRRLVNLGMELHAITNEDPRVKASLICGHGRFKHSVLIEPPVGRSIDPDSNQELEWFRNEIWPSIQHANKFALSDYESEIGALYHAVENNANSYVEPPASWTEQNTLKFVRDIVKSALGRSITDDADIFQGGRDRSLQATRIQDIIHRSLCHTGHSGEAGRLPPDVVFDSPTISLLTRAVLATVSGNRLEASNRMRSSDELWNYVKTYTTDFPARPKNLLDRPRPDRDVILITGTTRGFGCDVLEHLLRDERVERVFAFNRKNTNAAMRQRKHFRVRGLDEKLLDSPKFEMVEGTLAEDGFGIRADVLDRIRRSVTHIMHNAWKVDFNVSLPSFKADLRSAHNLIKLALASPFKTPPSLIFVSSVIVFGNYRGVCPAPEAPLDDPATVFGTSGYAKAKWITERMLHTAAQTTSLHTVVVRLGQVCGDRTGYWNEREWAPALVKSGHFHGCLPKVTGSVSWIPSYEAARAFAEMRHSRESVLHLVHPQRIPWNDLIAIIASQLHVPLIPYEEWLARLQEHIDRHTGPATELMEKSPALRIMSFFTNIIKVSPKREPLGVAYLSTEKSTAASPTLAELPMLNEHNVQRWMDGWKKSGFLPYAALQLPRSRL</sequence>
<dbReference type="Pfam" id="PF07690">
    <property type="entry name" value="MFS_1"/>
    <property type="match status" value="1"/>
</dbReference>
<keyword evidence="10" id="KW-1185">Reference proteome</keyword>
<evidence type="ECO:0000259" key="8">
    <source>
        <dbReference type="PROSITE" id="PS50850"/>
    </source>
</evidence>
<dbReference type="SUPFAM" id="SSF103473">
    <property type="entry name" value="MFS general substrate transporter"/>
    <property type="match status" value="1"/>
</dbReference>
<dbReference type="Pfam" id="PF00501">
    <property type="entry name" value="AMP-binding"/>
    <property type="match status" value="1"/>
</dbReference>
<gene>
    <name evidence="9" type="ORF">ONZ51_g8662</name>
</gene>
<evidence type="ECO:0000256" key="1">
    <source>
        <dbReference type="ARBA" id="ARBA00004141"/>
    </source>
</evidence>
<dbReference type="PANTHER" id="PTHR43791">
    <property type="entry name" value="PERMEASE-RELATED"/>
    <property type="match status" value="1"/>
</dbReference>
<feature type="region of interest" description="Disordered" evidence="6">
    <location>
        <begin position="309"/>
        <end position="334"/>
    </location>
</feature>
<dbReference type="InterPro" id="IPR000873">
    <property type="entry name" value="AMP-dep_synth/lig_dom"/>
</dbReference>
<evidence type="ECO:0000256" key="5">
    <source>
        <dbReference type="ARBA" id="ARBA00023136"/>
    </source>
</evidence>
<evidence type="ECO:0000256" key="7">
    <source>
        <dbReference type="SAM" id="Phobius"/>
    </source>
</evidence>
<feature type="transmembrane region" description="Helical" evidence="7">
    <location>
        <begin position="80"/>
        <end position="102"/>
    </location>
</feature>
<dbReference type="SUPFAM" id="SSF56801">
    <property type="entry name" value="Acetyl-CoA synthetase-like"/>
    <property type="match status" value="1"/>
</dbReference>
<dbReference type="GO" id="GO:0016020">
    <property type="term" value="C:membrane"/>
    <property type="evidence" value="ECO:0007669"/>
    <property type="project" value="UniProtKB-SubCell"/>
</dbReference>
<dbReference type="Gene3D" id="3.40.50.720">
    <property type="entry name" value="NAD(P)-binding Rossmann-like Domain"/>
    <property type="match status" value="1"/>
</dbReference>
<reference evidence="9" key="1">
    <citation type="submission" date="2022-11" db="EMBL/GenBank/DDBJ databases">
        <title>Genome Sequence of Cubamyces cubensis.</title>
        <authorList>
            <person name="Buettner E."/>
        </authorList>
    </citation>
    <scope>NUCLEOTIDE SEQUENCE</scope>
    <source>
        <strain evidence="9">MPL-01</strain>
    </source>
</reference>
<organism evidence="9 10">
    <name type="scientific">Trametes cubensis</name>
    <dbReference type="NCBI Taxonomy" id="1111947"/>
    <lineage>
        <taxon>Eukaryota</taxon>
        <taxon>Fungi</taxon>
        <taxon>Dikarya</taxon>
        <taxon>Basidiomycota</taxon>
        <taxon>Agaricomycotina</taxon>
        <taxon>Agaricomycetes</taxon>
        <taxon>Polyporales</taxon>
        <taxon>Polyporaceae</taxon>
        <taxon>Trametes</taxon>
    </lineage>
</organism>
<name>A0AAD7TQ98_9APHY</name>
<dbReference type="AlphaFoldDB" id="A0AAD7TQ98"/>
<keyword evidence="3 7" id="KW-0812">Transmembrane</keyword>
<evidence type="ECO:0000313" key="10">
    <source>
        <dbReference type="Proteomes" id="UP001215151"/>
    </source>
</evidence>
<feature type="transmembrane region" description="Helical" evidence="7">
    <location>
        <begin position="189"/>
        <end position="206"/>
    </location>
</feature>
<protein>
    <recommendedName>
        <fullName evidence="8">Major facilitator superfamily (MFS) profile domain-containing protein</fullName>
    </recommendedName>
</protein>
<feature type="transmembrane region" description="Helical" evidence="7">
    <location>
        <begin position="44"/>
        <end position="68"/>
    </location>
</feature>